<name>C0EG97_9FIRM</name>
<evidence type="ECO:0000313" key="3">
    <source>
        <dbReference type="Proteomes" id="UP000003340"/>
    </source>
</evidence>
<dbReference type="AlphaFoldDB" id="C0EG97"/>
<dbReference type="InterPro" id="IPR036515">
    <property type="entry name" value="Transposase_17_sf"/>
</dbReference>
<dbReference type="Proteomes" id="UP000003340">
    <property type="component" value="Unassembled WGS sequence"/>
</dbReference>
<dbReference type="STRING" id="537013.CLOSTMETH_02890"/>
<comment type="caution">
    <text evidence="2">The sequence shown here is derived from an EMBL/GenBank/DDBJ whole genome shotgun (WGS) entry which is preliminary data.</text>
</comment>
<dbReference type="Gene3D" id="3.30.70.1290">
    <property type="entry name" value="Transposase IS200-like"/>
    <property type="match status" value="1"/>
</dbReference>
<keyword evidence="3" id="KW-1185">Reference proteome</keyword>
<evidence type="ECO:0000259" key="1">
    <source>
        <dbReference type="Pfam" id="PF01797"/>
    </source>
</evidence>
<dbReference type="GO" id="GO:0003677">
    <property type="term" value="F:DNA binding"/>
    <property type="evidence" value="ECO:0007669"/>
    <property type="project" value="InterPro"/>
</dbReference>
<reference evidence="2 3" key="1">
    <citation type="submission" date="2009-01" db="EMBL/GenBank/DDBJ databases">
        <authorList>
            <person name="Fulton L."/>
            <person name="Clifton S."/>
            <person name="Fulton B."/>
            <person name="Xu J."/>
            <person name="Minx P."/>
            <person name="Pepin K.H."/>
            <person name="Johnson M."/>
            <person name="Bhonagiri V."/>
            <person name="Nash W.E."/>
            <person name="Mardis E.R."/>
            <person name="Wilson R.K."/>
        </authorList>
    </citation>
    <scope>NUCLEOTIDE SEQUENCE [LARGE SCALE GENOMIC DNA]</scope>
    <source>
        <strain evidence="2 3">DSM 5476</strain>
    </source>
</reference>
<gene>
    <name evidence="2" type="ORF">CLOSTMETH_02890</name>
</gene>
<evidence type="ECO:0000313" key="2">
    <source>
        <dbReference type="EMBL" id="EEG29492.1"/>
    </source>
</evidence>
<dbReference type="InterPro" id="IPR002686">
    <property type="entry name" value="Transposase_17"/>
</dbReference>
<dbReference type="SUPFAM" id="SSF143422">
    <property type="entry name" value="Transposase IS200-like"/>
    <property type="match status" value="1"/>
</dbReference>
<protein>
    <recommendedName>
        <fullName evidence="1">Transposase IS200-like domain-containing protein</fullName>
    </recommendedName>
</protein>
<proteinExistence type="predicted"/>
<feature type="domain" description="Transposase IS200-like" evidence="1">
    <location>
        <begin position="2"/>
        <end position="37"/>
    </location>
</feature>
<sequence length="39" mass="4394">MCSDHLHRLVEISPKVTISSFMGYLKGDNSLIICQKNSQ</sequence>
<organism evidence="2 3">
    <name type="scientific">[Clostridium] methylpentosum DSM 5476</name>
    <dbReference type="NCBI Taxonomy" id="537013"/>
    <lineage>
        <taxon>Bacteria</taxon>
        <taxon>Bacillati</taxon>
        <taxon>Bacillota</taxon>
        <taxon>Clostridia</taxon>
        <taxon>Eubacteriales</taxon>
        <taxon>Oscillospiraceae</taxon>
        <taxon>Oscillospiraceae incertae sedis</taxon>
    </lineage>
</organism>
<dbReference type="GO" id="GO:0004803">
    <property type="term" value="F:transposase activity"/>
    <property type="evidence" value="ECO:0007669"/>
    <property type="project" value="InterPro"/>
</dbReference>
<dbReference type="GO" id="GO:0006313">
    <property type="term" value="P:DNA transposition"/>
    <property type="evidence" value="ECO:0007669"/>
    <property type="project" value="InterPro"/>
</dbReference>
<reference evidence="2 3" key="2">
    <citation type="submission" date="2009-02" db="EMBL/GenBank/DDBJ databases">
        <title>Draft genome sequence of Clostridium methylpentosum (DSM 5476).</title>
        <authorList>
            <person name="Sudarsanam P."/>
            <person name="Ley R."/>
            <person name="Guruge J."/>
            <person name="Turnbaugh P.J."/>
            <person name="Mahowald M."/>
            <person name="Liep D."/>
            <person name="Gordon J."/>
        </authorList>
    </citation>
    <scope>NUCLEOTIDE SEQUENCE [LARGE SCALE GENOMIC DNA]</scope>
    <source>
        <strain evidence="2 3">DSM 5476</strain>
    </source>
</reference>
<accession>C0EG97</accession>
<dbReference type="Pfam" id="PF01797">
    <property type="entry name" value="Y1_Tnp"/>
    <property type="match status" value="1"/>
</dbReference>
<dbReference type="HOGENOM" id="CLU_218833_0_0_9"/>
<dbReference type="EMBL" id="ACEC01000098">
    <property type="protein sequence ID" value="EEG29492.1"/>
    <property type="molecule type" value="Genomic_DNA"/>
</dbReference>